<proteinExistence type="inferred from homology"/>
<keyword evidence="2" id="KW-0472">Membrane</keyword>
<dbReference type="GO" id="GO:0000289">
    <property type="term" value="P:nuclear-transcribed mRNA poly(A) tail shortening"/>
    <property type="evidence" value="ECO:0007669"/>
    <property type="project" value="TreeGrafter"/>
</dbReference>
<dbReference type="PANTHER" id="PTHR15092">
    <property type="entry name" value="POLY A -SPECIFIC RIBONUCLEASE/TARGET OF EGR1, MEMBER 1"/>
    <property type="match status" value="1"/>
</dbReference>
<dbReference type="GO" id="GO:1990431">
    <property type="term" value="P:priRNA 3'-end processing"/>
    <property type="evidence" value="ECO:0007669"/>
    <property type="project" value="TreeGrafter"/>
</dbReference>
<organism evidence="3 4">
    <name type="scientific">Caerostris extrusa</name>
    <name type="common">Bark spider</name>
    <name type="synonym">Caerostris bankana</name>
    <dbReference type="NCBI Taxonomy" id="172846"/>
    <lineage>
        <taxon>Eukaryota</taxon>
        <taxon>Metazoa</taxon>
        <taxon>Ecdysozoa</taxon>
        <taxon>Arthropoda</taxon>
        <taxon>Chelicerata</taxon>
        <taxon>Arachnida</taxon>
        <taxon>Araneae</taxon>
        <taxon>Araneomorphae</taxon>
        <taxon>Entelegynae</taxon>
        <taxon>Araneoidea</taxon>
        <taxon>Araneidae</taxon>
        <taxon>Caerostris</taxon>
    </lineage>
</organism>
<feature type="transmembrane region" description="Helical" evidence="2">
    <location>
        <begin position="236"/>
        <end position="257"/>
    </location>
</feature>
<dbReference type="GO" id="GO:0000175">
    <property type="term" value="F:3'-5'-RNA exonuclease activity"/>
    <property type="evidence" value="ECO:0007669"/>
    <property type="project" value="TreeGrafter"/>
</dbReference>
<reference evidence="3 4" key="1">
    <citation type="submission" date="2021-06" db="EMBL/GenBank/DDBJ databases">
        <title>Caerostris extrusa draft genome.</title>
        <authorList>
            <person name="Kono N."/>
            <person name="Arakawa K."/>
        </authorList>
    </citation>
    <scope>NUCLEOTIDE SEQUENCE [LARGE SCALE GENOMIC DNA]</scope>
</reference>
<dbReference type="Proteomes" id="UP001054945">
    <property type="component" value="Unassembled WGS sequence"/>
</dbReference>
<evidence type="ECO:0000256" key="2">
    <source>
        <dbReference type="SAM" id="Phobius"/>
    </source>
</evidence>
<dbReference type="GO" id="GO:0005783">
    <property type="term" value="C:endoplasmic reticulum"/>
    <property type="evidence" value="ECO:0007669"/>
    <property type="project" value="TreeGrafter"/>
</dbReference>
<gene>
    <name evidence="3" type="primary">PNLDC1</name>
    <name evidence="3" type="ORF">CEXT_89821</name>
</gene>
<dbReference type="InterPro" id="IPR051181">
    <property type="entry name" value="CAF1_poly(A)_ribonucleases"/>
</dbReference>
<dbReference type="InterPro" id="IPR006941">
    <property type="entry name" value="RNase_CAF1"/>
</dbReference>
<dbReference type="InterPro" id="IPR036397">
    <property type="entry name" value="RNaseH_sf"/>
</dbReference>
<sequence length="262" mass="30091">MIHAPIVGHNLLMDLMLFYQHFYQDLPGSYKIFKSKLHNLFPVIYDTRHIWLHVKSRLPQHAGLPLIYEVFQSPFDDLSTLYSPRIILSNCENYVTEKFLHDSGYDSYITGWSKFSIYVKPQSFKQHLNAVSPFVNKLNLSYSKIRYINLEGDDPVPSVSGFLYVSSRSSNRILNHAELGAMLEKYALVEFQLVKQQRGAIVVTGTIGCYNDILKDFENDADYVVQRYNSLKHSPYINAALWLTAFASGCLIAVLIAKYHAH</sequence>
<dbReference type="PANTHER" id="PTHR15092:SF22">
    <property type="entry name" value="POLY(A)-SPECIFIC RIBONUCLEASE PNLDC1"/>
    <property type="match status" value="1"/>
</dbReference>
<dbReference type="EMBL" id="BPLR01017060">
    <property type="protein sequence ID" value="GIY88383.1"/>
    <property type="molecule type" value="Genomic_DNA"/>
</dbReference>
<keyword evidence="2" id="KW-0812">Transmembrane</keyword>
<protein>
    <submittedName>
        <fullName evidence="3">Poly(A)-specific ribonuclease PNLDC1</fullName>
    </submittedName>
</protein>
<name>A0AAV4X3N6_CAEEX</name>
<accession>A0AAV4X3N6</accession>
<dbReference type="InterPro" id="IPR012337">
    <property type="entry name" value="RNaseH-like_sf"/>
</dbReference>
<dbReference type="GO" id="GO:0005634">
    <property type="term" value="C:nucleus"/>
    <property type="evidence" value="ECO:0007669"/>
    <property type="project" value="TreeGrafter"/>
</dbReference>
<dbReference type="Pfam" id="PF04857">
    <property type="entry name" value="CAF1"/>
    <property type="match status" value="1"/>
</dbReference>
<evidence type="ECO:0000313" key="4">
    <source>
        <dbReference type="Proteomes" id="UP001054945"/>
    </source>
</evidence>
<evidence type="ECO:0000256" key="1">
    <source>
        <dbReference type="ARBA" id="ARBA00008372"/>
    </source>
</evidence>
<evidence type="ECO:0000313" key="3">
    <source>
        <dbReference type="EMBL" id="GIY88383.1"/>
    </source>
</evidence>
<dbReference type="AlphaFoldDB" id="A0AAV4X3N6"/>
<dbReference type="SUPFAM" id="SSF53098">
    <property type="entry name" value="Ribonuclease H-like"/>
    <property type="match status" value="1"/>
</dbReference>
<dbReference type="GO" id="GO:0003723">
    <property type="term" value="F:RNA binding"/>
    <property type="evidence" value="ECO:0007669"/>
    <property type="project" value="TreeGrafter"/>
</dbReference>
<keyword evidence="2" id="KW-1133">Transmembrane helix</keyword>
<comment type="similarity">
    <text evidence="1">Belongs to the CAF1 family.</text>
</comment>
<keyword evidence="4" id="KW-1185">Reference proteome</keyword>
<dbReference type="GO" id="GO:1990432">
    <property type="term" value="P:siRNA 3'-end processing"/>
    <property type="evidence" value="ECO:0007669"/>
    <property type="project" value="TreeGrafter"/>
</dbReference>
<dbReference type="Gene3D" id="3.30.420.10">
    <property type="entry name" value="Ribonuclease H-like superfamily/Ribonuclease H"/>
    <property type="match status" value="1"/>
</dbReference>
<comment type="caution">
    <text evidence="3">The sequence shown here is derived from an EMBL/GenBank/DDBJ whole genome shotgun (WGS) entry which is preliminary data.</text>
</comment>